<dbReference type="Pfam" id="PF07876">
    <property type="entry name" value="Dabb"/>
    <property type="match status" value="1"/>
</dbReference>
<proteinExistence type="predicted"/>
<keyword evidence="3" id="KW-1185">Reference proteome</keyword>
<comment type="caution">
    <text evidence="2">The sequence shown here is derived from an EMBL/GenBank/DDBJ whole genome shotgun (WGS) entry which is preliminary data.</text>
</comment>
<dbReference type="Proteomes" id="UP001174932">
    <property type="component" value="Unassembled WGS sequence"/>
</dbReference>
<dbReference type="PROSITE" id="PS51502">
    <property type="entry name" value="S_R_A_B_BARREL"/>
    <property type="match status" value="1"/>
</dbReference>
<dbReference type="SUPFAM" id="SSF54909">
    <property type="entry name" value="Dimeric alpha+beta barrel"/>
    <property type="match status" value="1"/>
</dbReference>
<reference evidence="2" key="1">
    <citation type="journal article" date="2015" name="Int. J. Syst. Evol. Microbiol.">
        <title>Rhizobium alvei sp. nov., isolated from a freshwater river.</title>
        <authorList>
            <person name="Sheu S.Y."/>
            <person name="Huang H.W."/>
            <person name="Young C.C."/>
            <person name="Chen W.M."/>
        </authorList>
    </citation>
    <scope>NUCLEOTIDE SEQUENCE</scope>
    <source>
        <strain evidence="2">TNR-22</strain>
    </source>
</reference>
<organism evidence="2 3">
    <name type="scientific">Rhizobium alvei</name>
    <dbReference type="NCBI Taxonomy" id="1132659"/>
    <lineage>
        <taxon>Bacteria</taxon>
        <taxon>Pseudomonadati</taxon>
        <taxon>Pseudomonadota</taxon>
        <taxon>Alphaproteobacteria</taxon>
        <taxon>Hyphomicrobiales</taxon>
        <taxon>Rhizobiaceae</taxon>
        <taxon>Rhizobium/Agrobacterium group</taxon>
        <taxon>Rhizobium</taxon>
    </lineage>
</organism>
<evidence type="ECO:0000313" key="2">
    <source>
        <dbReference type="EMBL" id="MDO6967102.1"/>
    </source>
</evidence>
<evidence type="ECO:0000259" key="1">
    <source>
        <dbReference type="PROSITE" id="PS51502"/>
    </source>
</evidence>
<dbReference type="InterPro" id="IPR011008">
    <property type="entry name" value="Dimeric_a/b-barrel"/>
</dbReference>
<dbReference type="Gene3D" id="3.30.70.100">
    <property type="match status" value="1"/>
</dbReference>
<feature type="domain" description="Stress-response A/B barrel" evidence="1">
    <location>
        <begin position="2"/>
        <end position="92"/>
    </location>
</feature>
<dbReference type="EMBL" id="JAUOZU010000029">
    <property type="protein sequence ID" value="MDO6967102.1"/>
    <property type="molecule type" value="Genomic_DNA"/>
</dbReference>
<dbReference type="InterPro" id="IPR013097">
    <property type="entry name" value="Dabb"/>
</dbReference>
<name>A0ABT8YV46_9HYPH</name>
<sequence length="104" mass="11894">MIRHIVFFSARDRKDLETIRQGLSLLTEIPHALRLEIGENVKTDQLGTDVDLIVYGEFADEAALAAYKAHANYQRSIAIVRPLREIRMAADYRIEDATREPIRA</sequence>
<gene>
    <name evidence="2" type="ORF">Q4481_24365</name>
</gene>
<protein>
    <submittedName>
        <fullName evidence="2">Dabb family protein</fullName>
    </submittedName>
</protein>
<dbReference type="RefSeq" id="WP_304379032.1">
    <property type="nucleotide sequence ID" value="NZ_JAUOZU010000029.1"/>
</dbReference>
<reference evidence="2" key="2">
    <citation type="submission" date="2023-07" db="EMBL/GenBank/DDBJ databases">
        <authorList>
            <person name="Shen H."/>
        </authorList>
    </citation>
    <scope>NUCLEOTIDE SEQUENCE</scope>
    <source>
        <strain evidence="2">TNR-22</strain>
    </source>
</reference>
<dbReference type="SMART" id="SM00886">
    <property type="entry name" value="Dabb"/>
    <property type="match status" value="1"/>
</dbReference>
<accession>A0ABT8YV46</accession>
<evidence type="ECO:0000313" key="3">
    <source>
        <dbReference type="Proteomes" id="UP001174932"/>
    </source>
</evidence>